<proteinExistence type="predicted"/>
<organism evidence="1 2">
    <name type="scientific">Brevibacillus laterosporus</name>
    <name type="common">Bacillus laterosporus</name>
    <dbReference type="NCBI Taxonomy" id="1465"/>
    <lineage>
        <taxon>Bacteria</taxon>
        <taxon>Bacillati</taxon>
        <taxon>Bacillota</taxon>
        <taxon>Bacilli</taxon>
        <taxon>Bacillales</taxon>
        <taxon>Paenibacillaceae</taxon>
        <taxon>Brevibacillus</taxon>
    </lineage>
</organism>
<reference evidence="1 2" key="1">
    <citation type="submission" date="2018-11" db="EMBL/GenBank/DDBJ databases">
        <title>Phylogenetic determinants of toxin gene distribution in genomes of Brevibacillus laterosporus.</title>
        <authorList>
            <person name="Glare T.R."/>
            <person name="Durrant A."/>
            <person name="Berry C."/>
            <person name="Palma L."/>
            <person name="Ormskirk M."/>
            <person name="Cox M.O."/>
        </authorList>
    </citation>
    <scope>NUCLEOTIDE SEQUENCE [LARGE SCALE GENOMIC DNA]</scope>
    <source>
        <strain evidence="1 2">1821L</strain>
    </source>
</reference>
<dbReference type="AlphaFoldDB" id="A0A502I2U4"/>
<evidence type="ECO:0000313" key="2">
    <source>
        <dbReference type="Proteomes" id="UP000319432"/>
    </source>
</evidence>
<gene>
    <name evidence="1" type="ORF">EEL30_18200</name>
</gene>
<name>A0A502I2U4_BRELA</name>
<dbReference type="EMBL" id="CP033464">
    <property type="protein sequence ID" value="QDX94052.1"/>
    <property type="molecule type" value="Genomic_DNA"/>
</dbReference>
<dbReference type="Proteomes" id="UP000319432">
    <property type="component" value="Chromosome"/>
</dbReference>
<evidence type="ECO:0000313" key="1">
    <source>
        <dbReference type="EMBL" id="QDX94052.1"/>
    </source>
</evidence>
<accession>A0A502I2U4</accession>
<dbReference type="OrthoDB" id="2473397at2"/>
<sequence>MVNFMLSLWGIILVFIIGMRIIKSFYYKNYLQIYVSDSEEITELHDKSVFLFLSYTDPSNAEYLSEMNRRLPEYQVYVIYKAPEWKARVFSRQVNEQTKLRVDEQGIISDDLGISAFPAYLTYHAIFKKIWIVRFHMY</sequence>
<protein>
    <submittedName>
        <fullName evidence="1">Uncharacterized protein</fullName>
    </submittedName>
</protein>
<keyword evidence="2" id="KW-1185">Reference proteome</keyword>